<keyword evidence="6" id="KW-0539">Nucleus</keyword>
<dbReference type="AlphaFoldDB" id="A0A0D0ECB3"/>
<evidence type="ECO:0000313" key="9">
    <source>
        <dbReference type="EMBL" id="KIK99070.1"/>
    </source>
</evidence>
<keyword evidence="5" id="KW-0804">Transcription</keyword>
<feature type="compositionally biased region" description="Pro residues" evidence="7">
    <location>
        <begin position="1"/>
        <end position="12"/>
    </location>
</feature>
<protein>
    <submittedName>
        <fullName evidence="9">Unplaced genomic scaffold scaffold_49, whole genome shotgun sequence</fullName>
    </submittedName>
</protein>
<dbReference type="PROSITE" id="PS00463">
    <property type="entry name" value="ZN2_CY6_FUNGAL_1"/>
    <property type="match status" value="1"/>
</dbReference>
<evidence type="ECO:0000313" key="10">
    <source>
        <dbReference type="Proteomes" id="UP000054538"/>
    </source>
</evidence>
<evidence type="ECO:0000256" key="5">
    <source>
        <dbReference type="ARBA" id="ARBA00023163"/>
    </source>
</evidence>
<reference evidence="9 10" key="1">
    <citation type="submission" date="2014-04" db="EMBL/GenBank/DDBJ databases">
        <authorList>
            <consortium name="DOE Joint Genome Institute"/>
            <person name="Kuo A."/>
            <person name="Kohler A."/>
            <person name="Jargeat P."/>
            <person name="Nagy L.G."/>
            <person name="Floudas D."/>
            <person name="Copeland A."/>
            <person name="Barry K.W."/>
            <person name="Cichocki N."/>
            <person name="Veneault-Fourrey C."/>
            <person name="LaButti K."/>
            <person name="Lindquist E.A."/>
            <person name="Lipzen A."/>
            <person name="Lundell T."/>
            <person name="Morin E."/>
            <person name="Murat C."/>
            <person name="Sun H."/>
            <person name="Tunlid A."/>
            <person name="Henrissat B."/>
            <person name="Grigoriev I.V."/>
            <person name="Hibbett D.S."/>
            <person name="Martin F."/>
            <person name="Nordberg H.P."/>
            <person name="Cantor M.N."/>
            <person name="Hua S.X."/>
        </authorList>
    </citation>
    <scope>NUCLEOTIDE SEQUENCE [LARGE SCALE GENOMIC DNA]</scope>
    <source>
        <strain evidence="9 10">Ve08.2h10</strain>
    </source>
</reference>
<dbReference type="GO" id="GO:0008270">
    <property type="term" value="F:zinc ion binding"/>
    <property type="evidence" value="ECO:0007669"/>
    <property type="project" value="InterPro"/>
</dbReference>
<evidence type="ECO:0000256" key="7">
    <source>
        <dbReference type="SAM" id="MobiDB-lite"/>
    </source>
</evidence>
<dbReference type="SMART" id="SM00066">
    <property type="entry name" value="GAL4"/>
    <property type="match status" value="1"/>
</dbReference>
<dbReference type="Pfam" id="PF00172">
    <property type="entry name" value="Zn_clus"/>
    <property type="match status" value="1"/>
</dbReference>
<dbReference type="InParanoid" id="A0A0D0ECB3"/>
<dbReference type="SUPFAM" id="SSF57701">
    <property type="entry name" value="Zn2/Cys6 DNA-binding domain"/>
    <property type="match status" value="1"/>
</dbReference>
<keyword evidence="2" id="KW-0862">Zinc</keyword>
<feature type="region of interest" description="Disordered" evidence="7">
    <location>
        <begin position="40"/>
        <end position="67"/>
    </location>
</feature>
<evidence type="ECO:0000256" key="2">
    <source>
        <dbReference type="ARBA" id="ARBA00022833"/>
    </source>
</evidence>
<dbReference type="InterPro" id="IPR036864">
    <property type="entry name" value="Zn2-C6_fun-type_DNA-bd_sf"/>
</dbReference>
<accession>A0A0D0ECB3</accession>
<reference evidence="10" key="2">
    <citation type="submission" date="2015-01" db="EMBL/GenBank/DDBJ databases">
        <title>Evolutionary Origins and Diversification of the Mycorrhizal Mutualists.</title>
        <authorList>
            <consortium name="DOE Joint Genome Institute"/>
            <consortium name="Mycorrhizal Genomics Consortium"/>
            <person name="Kohler A."/>
            <person name="Kuo A."/>
            <person name="Nagy L.G."/>
            <person name="Floudas D."/>
            <person name="Copeland A."/>
            <person name="Barry K.W."/>
            <person name="Cichocki N."/>
            <person name="Veneault-Fourrey C."/>
            <person name="LaButti K."/>
            <person name="Lindquist E.A."/>
            <person name="Lipzen A."/>
            <person name="Lundell T."/>
            <person name="Morin E."/>
            <person name="Murat C."/>
            <person name="Riley R."/>
            <person name="Ohm R."/>
            <person name="Sun H."/>
            <person name="Tunlid A."/>
            <person name="Henrissat B."/>
            <person name="Grigoriev I.V."/>
            <person name="Hibbett D.S."/>
            <person name="Martin F."/>
        </authorList>
    </citation>
    <scope>NUCLEOTIDE SEQUENCE [LARGE SCALE GENOMIC DNA]</scope>
    <source>
        <strain evidence="10">Ve08.2h10</strain>
    </source>
</reference>
<feature type="region of interest" description="Disordered" evidence="7">
    <location>
        <begin position="92"/>
        <end position="169"/>
    </location>
</feature>
<dbReference type="HOGENOM" id="CLU_075613_0_0_1"/>
<gene>
    <name evidence="9" type="ORF">PAXRUDRAFT_132889</name>
</gene>
<dbReference type="PROSITE" id="PS50048">
    <property type="entry name" value="ZN2_CY6_FUNGAL_2"/>
    <property type="match status" value="1"/>
</dbReference>
<dbReference type="PANTHER" id="PTHR36206:SF12">
    <property type="entry name" value="ASPERCRYPTIN BIOSYNTHESIS CLUSTER-SPECIFIC TRANSCRIPTION REGULATOR ATNN-RELATED"/>
    <property type="match status" value="1"/>
</dbReference>
<sequence length="291" mass="32549">MKDQPPDLPPIINPMADSISYPSTPNGYMTPTGYYSTSHAGGNVHAVAPQPRSEPPQRKRPKYTRSKTGCLTCRVKKIKCDETKPVCMRCTHGQRDCTWPEGVPARKKVTPRKESLDGRPSTAESSGLSETSTPPTRDSTPPRRAQPDYSLPTVSRRHSDPFVPPLVPDPQAARRQLASHPYQLHHPSQTNLLSMIPEMPTYHSSQPRYDPSYANAGPSMHSGPRLPGPSHAPGHQVHIRSMGQHHPQPPHHWTQQPQMLPPVNCMEPFFHTPQERNLVGHPSNDHHPRYQ</sequence>
<dbReference type="OrthoDB" id="5419315at2759"/>
<name>A0A0D0ECB3_9AGAM</name>
<evidence type="ECO:0000256" key="1">
    <source>
        <dbReference type="ARBA" id="ARBA00022723"/>
    </source>
</evidence>
<evidence type="ECO:0000256" key="6">
    <source>
        <dbReference type="ARBA" id="ARBA00023242"/>
    </source>
</evidence>
<feature type="region of interest" description="Disordered" evidence="7">
    <location>
        <begin position="1"/>
        <end position="24"/>
    </location>
</feature>
<keyword evidence="3" id="KW-0805">Transcription regulation</keyword>
<dbReference type="Proteomes" id="UP000054538">
    <property type="component" value="Unassembled WGS sequence"/>
</dbReference>
<feature type="domain" description="Zn(2)-C6 fungal-type" evidence="8">
    <location>
        <begin position="69"/>
        <end position="99"/>
    </location>
</feature>
<dbReference type="GO" id="GO:0000981">
    <property type="term" value="F:DNA-binding transcription factor activity, RNA polymerase II-specific"/>
    <property type="evidence" value="ECO:0007669"/>
    <property type="project" value="InterPro"/>
</dbReference>
<dbReference type="CDD" id="cd00067">
    <property type="entry name" value="GAL4"/>
    <property type="match status" value="1"/>
</dbReference>
<proteinExistence type="predicted"/>
<evidence type="ECO:0000256" key="3">
    <source>
        <dbReference type="ARBA" id="ARBA00023015"/>
    </source>
</evidence>
<evidence type="ECO:0000256" key="4">
    <source>
        <dbReference type="ARBA" id="ARBA00023125"/>
    </source>
</evidence>
<evidence type="ECO:0000259" key="8">
    <source>
        <dbReference type="PROSITE" id="PS50048"/>
    </source>
</evidence>
<feature type="region of interest" description="Disordered" evidence="7">
    <location>
        <begin position="200"/>
        <end position="268"/>
    </location>
</feature>
<dbReference type="GO" id="GO:0003677">
    <property type="term" value="F:DNA binding"/>
    <property type="evidence" value="ECO:0007669"/>
    <property type="project" value="UniProtKB-KW"/>
</dbReference>
<dbReference type="InterPro" id="IPR001138">
    <property type="entry name" value="Zn2Cys6_DnaBD"/>
</dbReference>
<feature type="compositionally biased region" description="Low complexity" evidence="7">
    <location>
        <begin position="129"/>
        <end position="143"/>
    </location>
</feature>
<keyword evidence="1" id="KW-0479">Metal-binding</keyword>
<dbReference type="PANTHER" id="PTHR36206">
    <property type="entry name" value="ASPERCRYPTIN BIOSYNTHESIS CLUSTER-SPECIFIC TRANSCRIPTION REGULATOR ATNN-RELATED"/>
    <property type="match status" value="1"/>
</dbReference>
<dbReference type="InterPro" id="IPR052360">
    <property type="entry name" value="Transcr_Regulatory_Proteins"/>
</dbReference>
<organism evidence="9 10">
    <name type="scientific">Paxillus rubicundulus Ve08.2h10</name>
    <dbReference type="NCBI Taxonomy" id="930991"/>
    <lineage>
        <taxon>Eukaryota</taxon>
        <taxon>Fungi</taxon>
        <taxon>Dikarya</taxon>
        <taxon>Basidiomycota</taxon>
        <taxon>Agaricomycotina</taxon>
        <taxon>Agaricomycetes</taxon>
        <taxon>Agaricomycetidae</taxon>
        <taxon>Boletales</taxon>
        <taxon>Paxilineae</taxon>
        <taxon>Paxillaceae</taxon>
        <taxon>Paxillus</taxon>
    </lineage>
</organism>
<keyword evidence="4" id="KW-0238">DNA-binding</keyword>
<dbReference type="Gene3D" id="4.10.240.10">
    <property type="entry name" value="Zn(2)-C6 fungal-type DNA-binding domain"/>
    <property type="match status" value="1"/>
</dbReference>
<dbReference type="EMBL" id="KN824871">
    <property type="protein sequence ID" value="KIK99070.1"/>
    <property type="molecule type" value="Genomic_DNA"/>
</dbReference>
<dbReference type="STRING" id="930991.A0A0D0ECB3"/>
<keyword evidence="10" id="KW-1185">Reference proteome</keyword>